<dbReference type="Proteomes" id="UP001194469">
    <property type="component" value="Unassembled WGS sequence"/>
</dbReference>
<evidence type="ECO:0000313" key="2">
    <source>
        <dbReference type="Proteomes" id="UP001194469"/>
    </source>
</evidence>
<sequence>MIMAGCARVPKPVGHAFSTQQQLEAAEHWRELAATVLDGLKLEPGTPIHVAQDDRSDFGRAFSQFMRHEAMLRGMPVSTSPKGAMVLDWGTQILEHRGPRPSNAPFPGAGLLLAGLGMAGAHYYTHNDATWSDSLDTILILSGLAIEAGHASAQWNSMHTTDTELVIGVVARQNGQLRRNFLAVYYIDRADKVQYWERQVPWEAPVVLPTRQLQVVNK</sequence>
<protein>
    <recommendedName>
        <fullName evidence="3">Lipoprotein</fullName>
    </recommendedName>
</protein>
<reference evidence="1 2" key="1">
    <citation type="submission" date="2019-08" db="EMBL/GenBank/DDBJ databases">
        <authorList>
            <person name="Luo N."/>
        </authorList>
    </citation>
    <scope>NUCLEOTIDE SEQUENCE [LARGE SCALE GENOMIC DNA]</scope>
    <source>
        <strain evidence="1 2">NCIMB 9442</strain>
    </source>
</reference>
<keyword evidence="2" id="KW-1185">Reference proteome</keyword>
<name>A0ABS0J6Y1_9BACT</name>
<evidence type="ECO:0008006" key="3">
    <source>
        <dbReference type="Google" id="ProtNLM"/>
    </source>
</evidence>
<evidence type="ECO:0000313" key="1">
    <source>
        <dbReference type="EMBL" id="MBG3878164.1"/>
    </source>
</evidence>
<comment type="caution">
    <text evidence="1">The sequence shown here is derived from an EMBL/GenBank/DDBJ whole genome shotgun (WGS) entry which is preliminary data.</text>
</comment>
<gene>
    <name evidence="1" type="ORF">FVW20_14385</name>
</gene>
<proteinExistence type="predicted"/>
<accession>A0ABS0J6Y1</accession>
<organism evidence="1 2">
    <name type="scientific">Nitratidesulfovibrio oxamicus</name>
    <dbReference type="NCBI Taxonomy" id="32016"/>
    <lineage>
        <taxon>Bacteria</taxon>
        <taxon>Pseudomonadati</taxon>
        <taxon>Thermodesulfobacteriota</taxon>
        <taxon>Desulfovibrionia</taxon>
        <taxon>Desulfovibrionales</taxon>
        <taxon>Desulfovibrionaceae</taxon>
        <taxon>Nitratidesulfovibrio</taxon>
    </lineage>
</organism>
<dbReference type="EMBL" id="VRYY01000486">
    <property type="protein sequence ID" value="MBG3878164.1"/>
    <property type="molecule type" value="Genomic_DNA"/>
</dbReference>